<evidence type="ECO:0000256" key="5">
    <source>
        <dbReference type="ARBA" id="ARBA00022989"/>
    </source>
</evidence>
<feature type="transmembrane region" description="Helical" evidence="7">
    <location>
        <begin position="64"/>
        <end position="85"/>
    </location>
</feature>
<dbReference type="PANTHER" id="PTHR36838">
    <property type="entry name" value="AUXIN EFFLUX CARRIER FAMILY PROTEIN"/>
    <property type="match status" value="1"/>
</dbReference>
<comment type="subcellular location">
    <subcellularLocation>
        <location evidence="1">Membrane</location>
        <topology evidence="1">Multi-pass membrane protein</topology>
    </subcellularLocation>
</comment>
<evidence type="ECO:0000313" key="9">
    <source>
        <dbReference type="Proteomes" id="UP000509371"/>
    </source>
</evidence>
<evidence type="ECO:0000313" key="8">
    <source>
        <dbReference type="EMBL" id="QKK80645.1"/>
    </source>
</evidence>
<sequence>MLVALANALTPILLIICLGFFLGKKTDYLDSPSLGALVSNLGLPALLLYSVLSMQMQVFSMLKIIAATVIVLAIVALASYAFLKILKLPTRFYLPSMVNPNTGNLGIPIAYALFGNEGMAIAVVISSVVQISHFTLGVGFMSGTYRPKQLLKNGPVIALLLGALLLSFKVSLPAPLMNTLNMLSHITLPIMLMLLGKSLSSLNIKESSKINRATALSLFRPAVGASSACLVVYFFPLSHLESSVLIVLNAMPVAVISYMLAIKFKGPVDEIALMILISLPTSLFTVGFLWWFYLKTT</sequence>
<evidence type="ECO:0000256" key="1">
    <source>
        <dbReference type="ARBA" id="ARBA00004141"/>
    </source>
</evidence>
<feature type="transmembrane region" description="Helical" evidence="7">
    <location>
        <begin position="242"/>
        <end position="261"/>
    </location>
</feature>
<feature type="transmembrane region" description="Helical" evidence="7">
    <location>
        <begin position="217"/>
        <end position="236"/>
    </location>
</feature>
<reference evidence="8 9" key="1">
    <citation type="submission" date="2020-06" db="EMBL/GenBank/DDBJ databases">
        <authorList>
            <person name="Voronona O.L."/>
            <person name="Aksenova E.I."/>
            <person name="Kunda M.S."/>
            <person name="Semenov A.N."/>
            <person name="Ryzhova N."/>
        </authorList>
    </citation>
    <scope>NUCLEOTIDE SEQUENCE [LARGE SCALE GENOMIC DNA]</scope>
    <source>
        <strain evidence="8 9">MPKMM3633</strain>
    </source>
</reference>
<organism evidence="8 9">
    <name type="scientific">Marinomonas primoryensis</name>
    <dbReference type="NCBI Taxonomy" id="178399"/>
    <lineage>
        <taxon>Bacteria</taxon>
        <taxon>Pseudomonadati</taxon>
        <taxon>Pseudomonadota</taxon>
        <taxon>Gammaproteobacteria</taxon>
        <taxon>Oceanospirillales</taxon>
        <taxon>Oceanospirillaceae</taxon>
        <taxon>Marinomonas</taxon>
    </lineage>
</organism>
<dbReference type="AlphaFoldDB" id="A0A859CVL9"/>
<keyword evidence="5 7" id="KW-1133">Transmembrane helix</keyword>
<gene>
    <name evidence="8" type="ORF">MP3633_1918</name>
</gene>
<keyword evidence="4 7" id="KW-0812">Transmembrane</keyword>
<keyword evidence="3" id="KW-1003">Cell membrane</keyword>
<dbReference type="PANTHER" id="PTHR36838:SF1">
    <property type="entry name" value="SLR1864 PROTEIN"/>
    <property type="match status" value="1"/>
</dbReference>
<protein>
    <submittedName>
        <fullName evidence="8">Auxin efflux carrier family protein</fullName>
    </submittedName>
</protein>
<dbReference type="GO" id="GO:0055085">
    <property type="term" value="P:transmembrane transport"/>
    <property type="evidence" value="ECO:0007669"/>
    <property type="project" value="InterPro"/>
</dbReference>
<evidence type="ECO:0000256" key="4">
    <source>
        <dbReference type="ARBA" id="ARBA00022692"/>
    </source>
</evidence>
<proteinExistence type="predicted"/>
<feature type="transmembrane region" description="Helical" evidence="7">
    <location>
        <begin position="33"/>
        <end position="52"/>
    </location>
</feature>
<dbReference type="InterPro" id="IPR004776">
    <property type="entry name" value="Mem_transp_PIN-like"/>
</dbReference>
<feature type="transmembrane region" description="Helical" evidence="7">
    <location>
        <begin position="176"/>
        <end position="196"/>
    </location>
</feature>
<dbReference type="Pfam" id="PF03547">
    <property type="entry name" value="Mem_trans"/>
    <property type="match status" value="2"/>
</dbReference>
<dbReference type="Proteomes" id="UP000509371">
    <property type="component" value="Chromosome"/>
</dbReference>
<dbReference type="KEGG" id="mpri:MP3633_1918"/>
<evidence type="ECO:0000256" key="7">
    <source>
        <dbReference type="SAM" id="Phobius"/>
    </source>
</evidence>
<keyword evidence="2" id="KW-0813">Transport</keyword>
<feature type="transmembrane region" description="Helical" evidence="7">
    <location>
        <begin position="150"/>
        <end position="170"/>
    </location>
</feature>
<feature type="transmembrane region" description="Helical" evidence="7">
    <location>
        <begin position="273"/>
        <end position="293"/>
    </location>
</feature>
<accession>A0A859CVL9</accession>
<evidence type="ECO:0000256" key="3">
    <source>
        <dbReference type="ARBA" id="ARBA00022475"/>
    </source>
</evidence>
<dbReference type="EMBL" id="CP054301">
    <property type="protein sequence ID" value="QKK80645.1"/>
    <property type="molecule type" value="Genomic_DNA"/>
</dbReference>
<name>A0A859CVL9_9GAMM</name>
<dbReference type="RefSeq" id="WP_176335341.1">
    <property type="nucleotide sequence ID" value="NZ_BAAAEF010000002.1"/>
</dbReference>
<evidence type="ECO:0000256" key="2">
    <source>
        <dbReference type="ARBA" id="ARBA00022448"/>
    </source>
</evidence>
<keyword evidence="6 7" id="KW-0472">Membrane</keyword>
<dbReference type="GO" id="GO:0016020">
    <property type="term" value="C:membrane"/>
    <property type="evidence" value="ECO:0007669"/>
    <property type="project" value="UniProtKB-SubCell"/>
</dbReference>
<feature type="transmembrane region" description="Helical" evidence="7">
    <location>
        <begin position="105"/>
        <end position="129"/>
    </location>
</feature>
<evidence type="ECO:0000256" key="6">
    <source>
        <dbReference type="ARBA" id="ARBA00023136"/>
    </source>
</evidence>